<gene>
    <name evidence="21" type="ORF">A9F13_16g01243</name>
</gene>
<dbReference type="EMBL" id="LYUB02000016">
    <property type="protein sequence ID" value="OVF07019.1"/>
    <property type="molecule type" value="Genomic_DNA"/>
</dbReference>
<dbReference type="CDD" id="cd14836">
    <property type="entry name" value="AP2_Mu_N"/>
    <property type="match status" value="1"/>
</dbReference>
<evidence type="ECO:0000256" key="18">
    <source>
        <dbReference type="ARBA" id="ARBA00049535"/>
    </source>
</evidence>
<evidence type="ECO:0000256" key="16">
    <source>
        <dbReference type="ARBA" id="ARBA00023176"/>
    </source>
</evidence>
<evidence type="ECO:0000256" key="12">
    <source>
        <dbReference type="ARBA" id="ARBA00022840"/>
    </source>
</evidence>
<evidence type="ECO:0000256" key="15">
    <source>
        <dbReference type="ARBA" id="ARBA00023136"/>
    </source>
</evidence>
<evidence type="ECO:0000256" key="5">
    <source>
        <dbReference type="ARBA" id="ARBA00022448"/>
    </source>
</evidence>
<keyword evidence="14" id="KW-0653">Protein transport</keyword>
<evidence type="ECO:0000256" key="9">
    <source>
        <dbReference type="ARBA" id="ARBA00022727"/>
    </source>
</evidence>
<dbReference type="SUPFAM" id="SSF49447">
    <property type="entry name" value="Second domain of Mu2 adaptin subunit (ap50) of ap2 adaptor"/>
    <property type="match status" value="1"/>
</dbReference>
<evidence type="ECO:0000256" key="11">
    <source>
        <dbReference type="ARBA" id="ARBA00022777"/>
    </source>
</evidence>
<evidence type="ECO:0000256" key="2">
    <source>
        <dbReference type="ARBA" id="ARBA00004996"/>
    </source>
</evidence>
<dbReference type="GO" id="GO:0006015">
    <property type="term" value="P:5-phosphoribose 1-diphosphate biosynthetic process"/>
    <property type="evidence" value="ECO:0007669"/>
    <property type="project" value="TreeGrafter"/>
</dbReference>
<dbReference type="GO" id="GO:0005524">
    <property type="term" value="F:ATP binding"/>
    <property type="evidence" value="ECO:0007669"/>
    <property type="project" value="UniProtKB-KW"/>
</dbReference>
<comment type="pathway">
    <text evidence="2">Metabolic intermediate biosynthesis; 5-phospho-alpha-D-ribose 1-diphosphate biosynthesis; 5-phospho-alpha-D-ribose 1-diphosphate from D-ribose 5-phosphate (route I): step 1/1.</text>
</comment>
<dbReference type="InterPro" id="IPR043512">
    <property type="entry name" value="Mu2_C"/>
</dbReference>
<dbReference type="InterPro" id="IPR011012">
    <property type="entry name" value="Longin-like_dom_sf"/>
</dbReference>
<dbReference type="GO" id="GO:0006164">
    <property type="term" value="P:purine nucleotide biosynthetic process"/>
    <property type="evidence" value="ECO:0007669"/>
    <property type="project" value="TreeGrafter"/>
</dbReference>
<dbReference type="Gene3D" id="3.40.50.2020">
    <property type="match status" value="2"/>
</dbReference>
<dbReference type="GO" id="GO:0004749">
    <property type="term" value="F:ribose phosphate diphosphokinase activity"/>
    <property type="evidence" value="ECO:0007669"/>
    <property type="project" value="UniProtKB-EC"/>
</dbReference>
<dbReference type="GO" id="GO:0002189">
    <property type="term" value="C:ribose phosphate diphosphokinase complex"/>
    <property type="evidence" value="ECO:0007669"/>
    <property type="project" value="TreeGrafter"/>
</dbReference>
<dbReference type="GO" id="GO:0006897">
    <property type="term" value="P:endocytosis"/>
    <property type="evidence" value="ECO:0007669"/>
    <property type="project" value="UniProtKB-KW"/>
</dbReference>
<evidence type="ECO:0000256" key="1">
    <source>
        <dbReference type="ARBA" id="ARBA00004496"/>
    </source>
</evidence>
<dbReference type="Proteomes" id="UP000195602">
    <property type="component" value="Unassembled WGS sequence"/>
</dbReference>
<dbReference type="InterPro" id="IPR001392">
    <property type="entry name" value="Clathrin_mu"/>
</dbReference>
<dbReference type="InterPro" id="IPR005946">
    <property type="entry name" value="Rib-P_diPkinase"/>
</dbReference>
<dbReference type="FunFam" id="3.40.50.2020:FF:000005">
    <property type="entry name" value="Ribose-phosphate pyrophosphokinase 1"/>
    <property type="match status" value="1"/>
</dbReference>
<dbReference type="InterPro" id="IPR028565">
    <property type="entry name" value="MHD"/>
</dbReference>
<dbReference type="EC" id="2.7.6.1" evidence="4"/>
<keyword evidence="11" id="KW-0418">Kinase</keyword>
<dbReference type="KEGG" id="clus:A9F13_16g01243"/>
<dbReference type="GO" id="GO:0006886">
    <property type="term" value="P:intracellular protein transport"/>
    <property type="evidence" value="ECO:0007669"/>
    <property type="project" value="InterPro"/>
</dbReference>
<dbReference type="InterPro" id="IPR000836">
    <property type="entry name" value="PRTase_dom"/>
</dbReference>
<dbReference type="SMART" id="SM01400">
    <property type="entry name" value="Pribosyltran_N"/>
    <property type="match status" value="1"/>
</dbReference>
<keyword evidence="12" id="KW-0067">ATP-binding</keyword>
<keyword evidence="16" id="KW-0168">Coated pit</keyword>
<dbReference type="FunFam" id="3.40.50.2020:FF:000014">
    <property type="entry name" value="Ribose-phosphate pyrophosphokinase 1"/>
    <property type="match status" value="2"/>
</dbReference>
<keyword evidence="6" id="KW-0254">Endocytosis</keyword>
<keyword evidence="8" id="KW-0479">Metal-binding</keyword>
<dbReference type="InterPro" id="IPR043532">
    <property type="entry name" value="AP2_Mu_N"/>
</dbReference>
<evidence type="ECO:0000313" key="21">
    <source>
        <dbReference type="EMBL" id="OVF07019.1"/>
    </source>
</evidence>
<dbReference type="Gene3D" id="2.60.40.1170">
    <property type="entry name" value="Mu homology domain, subdomain B"/>
    <property type="match status" value="2"/>
</dbReference>
<comment type="similarity">
    <text evidence="3">Belongs to the ribose-phosphate pyrophosphokinase family.</text>
</comment>
<evidence type="ECO:0000256" key="4">
    <source>
        <dbReference type="ARBA" id="ARBA00013247"/>
    </source>
</evidence>
<dbReference type="SUPFAM" id="SSF64356">
    <property type="entry name" value="SNARE-like"/>
    <property type="match status" value="1"/>
</dbReference>
<evidence type="ECO:0000256" key="19">
    <source>
        <dbReference type="SAM" id="MobiDB-lite"/>
    </source>
</evidence>
<comment type="subcellular location">
    <subcellularLocation>
        <location evidence="1">Cytoplasm</location>
    </subcellularLocation>
    <subcellularLocation>
        <location evidence="17">Membrane</location>
        <location evidence="17">Coated pit</location>
    </subcellularLocation>
</comment>
<dbReference type="Pfam" id="PF00928">
    <property type="entry name" value="Adap_comp_sub"/>
    <property type="match status" value="1"/>
</dbReference>
<name>A0AA91PWX0_CLALS</name>
<dbReference type="CDD" id="cd06223">
    <property type="entry name" value="PRTases_typeI"/>
    <property type="match status" value="1"/>
</dbReference>
<dbReference type="AlphaFoldDB" id="A0AA91PWX0"/>
<dbReference type="GO" id="GO:0000287">
    <property type="term" value="F:magnesium ion binding"/>
    <property type="evidence" value="ECO:0007669"/>
    <property type="project" value="InterPro"/>
</dbReference>
<dbReference type="NCBIfam" id="TIGR01251">
    <property type="entry name" value="ribP_PPkin"/>
    <property type="match status" value="1"/>
</dbReference>
<dbReference type="Gene3D" id="3.30.450.60">
    <property type="match status" value="1"/>
</dbReference>
<organism evidence="21 22">
    <name type="scientific">Clavispora lusitaniae</name>
    <name type="common">Candida lusitaniae</name>
    <dbReference type="NCBI Taxonomy" id="36911"/>
    <lineage>
        <taxon>Eukaryota</taxon>
        <taxon>Fungi</taxon>
        <taxon>Dikarya</taxon>
        <taxon>Ascomycota</taxon>
        <taxon>Saccharomycotina</taxon>
        <taxon>Pichiomycetes</taxon>
        <taxon>Metschnikowiaceae</taxon>
        <taxon>Clavispora</taxon>
    </lineage>
</organism>
<dbReference type="CDD" id="cd09251">
    <property type="entry name" value="AP-2_Mu2_Cterm"/>
    <property type="match status" value="1"/>
</dbReference>
<evidence type="ECO:0000256" key="14">
    <source>
        <dbReference type="ARBA" id="ARBA00022927"/>
    </source>
</evidence>
<reference evidence="21 22" key="1">
    <citation type="submission" date="2017-04" db="EMBL/GenBank/DDBJ databases">
        <title>Draft genome of the yeast Clavispora lusitaniae type strain CBS 6936.</title>
        <authorList>
            <person name="Durrens P."/>
            <person name="Klopp C."/>
            <person name="Biteau N."/>
            <person name="Fitton-Ouhabi V."/>
            <person name="Dementhon K."/>
            <person name="Accoceberry I."/>
            <person name="Sherman D.J."/>
            <person name="Noel T."/>
        </authorList>
    </citation>
    <scope>NUCLEOTIDE SEQUENCE [LARGE SCALE GENOMIC DNA]</scope>
    <source>
        <strain evidence="21 22">CBS 6936</strain>
    </source>
</reference>
<feature type="compositionally biased region" description="Polar residues" evidence="19">
    <location>
        <begin position="156"/>
        <end position="166"/>
    </location>
</feature>
<dbReference type="GO" id="GO:0030131">
    <property type="term" value="C:clathrin adaptor complex"/>
    <property type="evidence" value="ECO:0007669"/>
    <property type="project" value="InterPro"/>
</dbReference>
<keyword evidence="9" id="KW-0545">Nucleotide biosynthesis</keyword>
<evidence type="ECO:0000256" key="13">
    <source>
        <dbReference type="ARBA" id="ARBA00022842"/>
    </source>
</evidence>
<comment type="caution">
    <text evidence="21">The sequence shown here is derived from an EMBL/GenBank/DDBJ whole genome shotgun (WGS) entry which is preliminary data.</text>
</comment>
<dbReference type="PANTHER" id="PTHR10210">
    <property type="entry name" value="RIBOSE-PHOSPHATE DIPHOSPHOKINASE FAMILY MEMBER"/>
    <property type="match status" value="1"/>
</dbReference>
<sequence length="798" mass="88112">MISAVFIYNAIGDVLMVKLYKDSVKRNVSDIFRLQVITPSTRTSSRETVSPVLTLGSTSFLYVHTAHLWFVAVTRSNQDASVVMEFLESLVALFEQLFASNSSRALTEDDITANFADIYEVLDEVADFGFPTNTEAAHVASVVPGLRIGAPRSRSVADSNNNGSSKPSEKSMNDPAYDISKVPWREQGLKYRRNEIHLNVDEKVHVLIDARGQALRSYIDGTITMKTRLSGMPVCRFGLADERDDALGSVSLDDFKFHQCVDLAMYDSEHVIRFVPPDGTFQLMSYHLARRGSLPFSLIPRVDELPDKLCLTLHIRSNYPAKTLATGVQIRVPVFKNVGRVTAHASVGKAQFDPETSAVVWRLNKVHGETHGQLSVEMPYGEGFSGWSRPPISMDFKMDTYSASRLAVRYLKVVEKANYRTVKWVRYTTHAGSYEVESRKFSNGETSIEIKGSVREKDVFIVQSGSGNVNDNFMELLILISACKTASAKRVTVVLPFFPYSRQPENPKVAMDGQSKNANNNVFSHFLSKPKEIVTNASAINLLGAVDENGRGSSGYKQWVSPSGTLVASLLTTAGADRCITMDLHDPQFQGFFDIQVDNLYSRPLFKRYIMDYVPNYRDCVIVSPDSGGAKRATAIADAIGCSFALIHKERKIKVTQETVGSPLLSASVSMASTNSTTQMTNPSMLVGDVKGRVCVLIDDLADTCTTITRAAKLLKDTGASFVYCLVTHGVFSGDAIEKVLVSDIDKLVTTNSIPQADNVAFLGEKRFEVLDVSRIFAEAIRRIHNGESVSMLFDQGW</sequence>
<dbReference type="InterPro" id="IPR022775">
    <property type="entry name" value="AP_mu_sigma_su"/>
</dbReference>
<feature type="domain" description="MHD" evidence="20">
    <location>
        <begin position="193"/>
        <end position="437"/>
    </location>
</feature>
<protein>
    <recommendedName>
        <fullName evidence="4">ribose-phosphate diphosphokinase</fullName>
        <ecNumber evidence="4">2.7.6.1</ecNumber>
    </recommendedName>
</protein>
<keyword evidence="5" id="KW-0813">Transport</keyword>
<evidence type="ECO:0000256" key="10">
    <source>
        <dbReference type="ARBA" id="ARBA00022741"/>
    </source>
</evidence>
<dbReference type="GO" id="GO:0005905">
    <property type="term" value="C:clathrin-coated pit"/>
    <property type="evidence" value="ECO:0007669"/>
    <property type="project" value="UniProtKB-KW"/>
</dbReference>
<dbReference type="InterPro" id="IPR036168">
    <property type="entry name" value="AP2_Mu_C_sf"/>
</dbReference>
<evidence type="ECO:0000256" key="17">
    <source>
        <dbReference type="ARBA" id="ARBA00037878"/>
    </source>
</evidence>
<evidence type="ECO:0000256" key="6">
    <source>
        <dbReference type="ARBA" id="ARBA00022583"/>
    </source>
</evidence>
<keyword evidence="7" id="KW-0808">Transferase</keyword>
<dbReference type="Pfam" id="PF01217">
    <property type="entry name" value="Clat_adaptor_s"/>
    <property type="match status" value="1"/>
</dbReference>
<evidence type="ECO:0000259" key="20">
    <source>
        <dbReference type="PROSITE" id="PS51072"/>
    </source>
</evidence>
<evidence type="ECO:0000256" key="3">
    <source>
        <dbReference type="ARBA" id="ARBA00006478"/>
    </source>
</evidence>
<feature type="region of interest" description="Disordered" evidence="19">
    <location>
        <begin position="151"/>
        <end position="176"/>
    </location>
</feature>
<dbReference type="InterPro" id="IPR029057">
    <property type="entry name" value="PRTase-like"/>
</dbReference>
<keyword evidence="13" id="KW-0460">Magnesium</keyword>
<accession>A0AA91PWX0</accession>
<dbReference type="SUPFAM" id="SSF53271">
    <property type="entry name" value="PRTase-like"/>
    <property type="match status" value="1"/>
</dbReference>
<dbReference type="FunFam" id="3.30.450.60:FF:000002">
    <property type="entry name" value="AP-2 complex subunit mu, putative"/>
    <property type="match status" value="1"/>
</dbReference>
<evidence type="ECO:0000256" key="8">
    <source>
        <dbReference type="ARBA" id="ARBA00022723"/>
    </source>
</evidence>
<dbReference type="GO" id="GO:0016301">
    <property type="term" value="F:kinase activity"/>
    <property type="evidence" value="ECO:0007669"/>
    <property type="project" value="UniProtKB-KW"/>
</dbReference>
<dbReference type="Pfam" id="PF14572">
    <property type="entry name" value="Pribosyl_synth"/>
    <property type="match status" value="1"/>
</dbReference>
<proteinExistence type="inferred from homology"/>
<evidence type="ECO:0000256" key="7">
    <source>
        <dbReference type="ARBA" id="ARBA00022679"/>
    </source>
</evidence>
<dbReference type="PANTHER" id="PTHR10210:SF36">
    <property type="entry name" value="RIBOSE-PHOSPHATE PYROPHOSPHOKINASE 5"/>
    <property type="match status" value="1"/>
</dbReference>
<keyword evidence="15" id="KW-0472">Membrane</keyword>
<evidence type="ECO:0000313" key="22">
    <source>
        <dbReference type="Proteomes" id="UP000195602"/>
    </source>
</evidence>
<dbReference type="PRINTS" id="PR00314">
    <property type="entry name" value="CLATHRINADPT"/>
</dbReference>
<dbReference type="PROSITE" id="PS51072">
    <property type="entry name" value="MHD"/>
    <property type="match status" value="1"/>
</dbReference>
<comment type="catalytic activity">
    <reaction evidence="18">
        <text>D-ribose 5-phosphate + ATP = 5-phospho-alpha-D-ribose 1-diphosphate + AMP + H(+)</text>
        <dbReference type="Rhea" id="RHEA:15609"/>
        <dbReference type="ChEBI" id="CHEBI:15378"/>
        <dbReference type="ChEBI" id="CHEBI:30616"/>
        <dbReference type="ChEBI" id="CHEBI:58017"/>
        <dbReference type="ChEBI" id="CHEBI:78346"/>
        <dbReference type="ChEBI" id="CHEBI:456215"/>
        <dbReference type="EC" id="2.7.6.1"/>
    </reaction>
</comment>
<keyword evidence="10" id="KW-0547">Nucleotide-binding</keyword>